<evidence type="ECO:0000259" key="7">
    <source>
        <dbReference type="PROSITE" id="PS51201"/>
    </source>
</evidence>
<keyword evidence="4" id="KW-0630">Potassium</keyword>
<dbReference type="Gene3D" id="3.40.50.720">
    <property type="entry name" value="NAD(P)-binding Rossmann-like Domain"/>
    <property type="match status" value="1"/>
</dbReference>
<evidence type="ECO:0000313" key="9">
    <source>
        <dbReference type="EMBL" id="MDT2759905.1"/>
    </source>
</evidence>
<name>A0ABU3FE52_9ENTE</name>
<dbReference type="InterPro" id="IPR003148">
    <property type="entry name" value="RCK_N"/>
</dbReference>
<dbReference type="PRINTS" id="PR00335">
    <property type="entry name" value="KUPTAKETRKA"/>
</dbReference>
<dbReference type="PROSITE" id="PS51201">
    <property type="entry name" value="RCK_N"/>
    <property type="match status" value="1"/>
</dbReference>
<keyword evidence="10" id="KW-1185">Reference proteome</keyword>
<evidence type="ECO:0000256" key="2">
    <source>
        <dbReference type="ARBA" id="ARBA00022448"/>
    </source>
</evidence>
<organism evidence="9 10">
    <name type="scientific">Enterococcus xiangfangensis</name>
    <dbReference type="NCBI Taxonomy" id="1296537"/>
    <lineage>
        <taxon>Bacteria</taxon>
        <taxon>Bacillati</taxon>
        <taxon>Bacillota</taxon>
        <taxon>Bacilli</taxon>
        <taxon>Lactobacillales</taxon>
        <taxon>Enterococcaceae</taxon>
        <taxon>Enterococcus</taxon>
    </lineage>
</organism>
<feature type="domain" description="RCK N-terminal" evidence="7">
    <location>
        <begin position="1"/>
        <end position="119"/>
    </location>
</feature>
<dbReference type="RefSeq" id="WP_137619163.1">
    <property type="nucleotide sequence ID" value="NZ_BJDX01000007.1"/>
</dbReference>
<evidence type="ECO:0000256" key="6">
    <source>
        <dbReference type="ARBA" id="ARBA00023065"/>
    </source>
</evidence>
<gene>
    <name evidence="9" type="ORF">P7H27_09020</name>
</gene>
<dbReference type="InterPro" id="IPR036291">
    <property type="entry name" value="NAD(P)-bd_dom_sf"/>
</dbReference>
<reference evidence="9" key="1">
    <citation type="submission" date="2023-03" db="EMBL/GenBank/DDBJ databases">
        <authorList>
            <person name="Shen W."/>
            <person name="Cai J."/>
        </authorList>
    </citation>
    <scope>NUCLEOTIDE SEQUENCE</scope>
    <source>
        <strain evidence="9">P66-3</strain>
    </source>
</reference>
<dbReference type="EMBL" id="JARQAJ010000005">
    <property type="protein sequence ID" value="MDT2759905.1"/>
    <property type="molecule type" value="Genomic_DNA"/>
</dbReference>
<keyword evidence="5" id="KW-0520">NAD</keyword>
<keyword evidence="6" id="KW-0406">Ion transport</keyword>
<keyword evidence="2" id="KW-0813">Transport</keyword>
<comment type="caution">
    <text evidence="9">The sequence shown here is derived from an EMBL/GenBank/DDBJ whole genome shotgun (WGS) entry which is preliminary data.</text>
</comment>
<dbReference type="InterPro" id="IPR006037">
    <property type="entry name" value="RCK_C"/>
</dbReference>
<dbReference type="InterPro" id="IPR006036">
    <property type="entry name" value="K_uptake_TrkA"/>
</dbReference>
<evidence type="ECO:0000256" key="5">
    <source>
        <dbReference type="ARBA" id="ARBA00023027"/>
    </source>
</evidence>
<protein>
    <recommendedName>
        <fullName evidence="1">Trk system potassium uptake protein TrkA</fullName>
    </recommendedName>
</protein>
<evidence type="ECO:0000256" key="3">
    <source>
        <dbReference type="ARBA" id="ARBA00022538"/>
    </source>
</evidence>
<dbReference type="PROSITE" id="PS51202">
    <property type="entry name" value="RCK_C"/>
    <property type="match status" value="1"/>
</dbReference>
<dbReference type="SUPFAM" id="SSF51735">
    <property type="entry name" value="NAD(P)-binding Rossmann-fold domains"/>
    <property type="match status" value="1"/>
</dbReference>
<evidence type="ECO:0000313" key="10">
    <source>
        <dbReference type="Proteomes" id="UP001181046"/>
    </source>
</evidence>
<feature type="domain" description="RCK C-terminal" evidence="8">
    <location>
        <begin position="136"/>
        <end position="219"/>
    </location>
</feature>
<dbReference type="Pfam" id="PF02254">
    <property type="entry name" value="TrkA_N"/>
    <property type="match status" value="1"/>
</dbReference>
<dbReference type="SUPFAM" id="SSF116726">
    <property type="entry name" value="TrkA C-terminal domain-like"/>
    <property type="match status" value="1"/>
</dbReference>
<accession>A0ABU3FE52</accession>
<evidence type="ECO:0000256" key="1">
    <source>
        <dbReference type="ARBA" id="ARBA00017378"/>
    </source>
</evidence>
<sequence length="219" mass="24026">MKVLIVGGGQVGTYVGKKLRDSHNQVKIIEKRSKNVARLRDLFPATDVIEGDGTDPKILEYAEINNSDVVAFVTGADETNVVGATIAKFEFGVAKVVARVNSPKNEWLFNDEMGVDIKVSQADILSSVIIDQISLEDMVTLAHLNQGNNAIVEMTIRENAQADHSFIKDLEIPLDTVIIAVTRNKEALIPKGDTQLLSGDRLLLYTGEQGEKDLLKLLR</sequence>
<dbReference type="InterPro" id="IPR050721">
    <property type="entry name" value="Trk_Ktr_HKT_K-transport"/>
</dbReference>
<evidence type="ECO:0000256" key="4">
    <source>
        <dbReference type="ARBA" id="ARBA00022958"/>
    </source>
</evidence>
<dbReference type="InterPro" id="IPR036721">
    <property type="entry name" value="RCK_C_sf"/>
</dbReference>
<dbReference type="PANTHER" id="PTHR43833:SF5">
    <property type="entry name" value="TRK SYSTEM POTASSIUM UPTAKE PROTEIN TRKA"/>
    <property type="match status" value="1"/>
</dbReference>
<evidence type="ECO:0000259" key="8">
    <source>
        <dbReference type="PROSITE" id="PS51202"/>
    </source>
</evidence>
<dbReference type="Gene3D" id="3.30.70.1450">
    <property type="entry name" value="Regulator of K+ conductance, C-terminal domain"/>
    <property type="match status" value="1"/>
</dbReference>
<dbReference type="PANTHER" id="PTHR43833">
    <property type="entry name" value="POTASSIUM CHANNEL PROTEIN 2-RELATED-RELATED"/>
    <property type="match status" value="1"/>
</dbReference>
<dbReference type="Pfam" id="PF02080">
    <property type="entry name" value="TrkA_C"/>
    <property type="match status" value="1"/>
</dbReference>
<proteinExistence type="predicted"/>
<dbReference type="Proteomes" id="UP001181046">
    <property type="component" value="Unassembled WGS sequence"/>
</dbReference>
<keyword evidence="3" id="KW-0633">Potassium transport</keyword>